<dbReference type="RefSeq" id="XP_024509837.1">
    <property type="nucleotide sequence ID" value="XM_024644260.1"/>
</dbReference>
<organism evidence="2">
    <name type="scientific">Strongyloides ratti</name>
    <name type="common">Parasitic roundworm</name>
    <dbReference type="NCBI Taxonomy" id="34506"/>
    <lineage>
        <taxon>Eukaryota</taxon>
        <taxon>Metazoa</taxon>
        <taxon>Ecdysozoa</taxon>
        <taxon>Nematoda</taxon>
        <taxon>Chromadorea</taxon>
        <taxon>Rhabditida</taxon>
        <taxon>Tylenchina</taxon>
        <taxon>Panagrolaimomorpha</taxon>
        <taxon>Strongyloidoidea</taxon>
        <taxon>Strongyloididae</taxon>
        <taxon>Strongyloides</taxon>
    </lineage>
</organism>
<reference evidence="2" key="1">
    <citation type="submission" date="2014-09" db="EMBL/GenBank/DDBJ databases">
        <authorList>
            <person name="Aslett A.Martin."/>
        </authorList>
    </citation>
    <scope>NUCLEOTIDE SEQUENCE</scope>
    <source>
        <strain evidence="2">ED321 Heterogonic</strain>
    </source>
</reference>
<dbReference type="AlphaFoldDB" id="A0A090LLP0"/>
<proteinExistence type="predicted"/>
<dbReference type="CTD" id="36383019"/>
<keyword evidence="1" id="KW-0812">Transmembrane</keyword>
<keyword evidence="3" id="KW-1185">Reference proteome</keyword>
<sequence>MAFSNTLSNLTLCIVGVYFKETFTLEDGLLVFFFGNCISSWCITLYIVKRETRVKNIIKHLLGIRNNSIEIYNKNVGSNYYLDPIRNTETYFELYQLHW</sequence>
<accession>A0A090LLP0</accession>
<dbReference type="GeneID" id="36383019"/>
<dbReference type="WormBase" id="SRAE_2000526600">
    <property type="protein sequence ID" value="SRP04321"/>
    <property type="gene ID" value="WBGene00265526"/>
</dbReference>
<gene>
    <name evidence="2 4 5" type="ORF">SRAE_2000526600</name>
</gene>
<evidence type="ECO:0000313" key="2">
    <source>
        <dbReference type="EMBL" id="CEF70641.1"/>
    </source>
</evidence>
<evidence type="ECO:0000313" key="4">
    <source>
        <dbReference type="WBParaSite" id="SRAE_2000526600.1"/>
    </source>
</evidence>
<name>A0A090LLP0_STRRB</name>
<evidence type="ECO:0000313" key="3">
    <source>
        <dbReference type="Proteomes" id="UP000035682"/>
    </source>
</evidence>
<dbReference type="EMBL" id="LN609529">
    <property type="protein sequence ID" value="CEF70641.1"/>
    <property type="molecule type" value="Genomic_DNA"/>
</dbReference>
<keyword evidence="1" id="KW-0472">Membrane</keyword>
<reference evidence="4" key="3">
    <citation type="submission" date="2020-12" db="UniProtKB">
        <authorList>
            <consortium name="WormBaseParasite"/>
        </authorList>
    </citation>
    <scope>IDENTIFICATION</scope>
</reference>
<dbReference type="WBParaSite" id="SRAE_2000526600.1">
    <property type="protein sequence ID" value="SRAE_2000526600.1"/>
    <property type="gene ID" value="WBGene00265526"/>
</dbReference>
<evidence type="ECO:0000256" key="1">
    <source>
        <dbReference type="SAM" id="Phobius"/>
    </source>
</evidence>
<keyword evidence="1" id="KW-1133">Transmembrane helix</keyword>
<evidence type="ECO:0000313" key="5">
    <source>
        <dbReference type="WormBase" id="SRAE_2000526600"/>
    </source>
</evidence>
<dbReference type="Proteomes" id="UP000035682">
    <property type="component" value="Unplaced"/>
</dbReference>
<feature type="transmembrane region" description="Helical" evidence="1">
    <location>
        <begin position="29"/>
        <end position="48"/>
    </location>
</feature>
<reference evidence="3" key="2">
    <citation type="submission" date="2014-09" db="EMBL/GenBank/DDBJ databases">
        <authorList>
            <person name="Martin A.A."/>
        </authorList>
    </citation>
    <scope>NUCLEOTIDE SEQUENCE</scope>
    <source>
        <strain evidence="3">ED321</strain>
    </source>
</reference>
<protein>
    <submittedName>
        <fullName evidence="2 4">Uncharacterized protein</fullName>
    </submittedName>
</protein>